<dbReference type="GO" id="GO:0005524">
    <property type="term" value="F:ATP binding"/>
    <property type="evidence" value="ECO:0007669"/>
    <property type="project" value="UniProtKB-UniRule"/>
</dbReference>
<dbReference type="InterPro" id="IPR058489">
    <property type="entry name" value="DUF8176"/>
</dbReference>
<feature type="region of interest" description="Disordered" evidence="8">
    <location>
        <begin position="295"/>
        <end position="353"/>
    </location>
</feature>
<keyword evidence="3" id="KW-0808">Transferase</keyword>
<proteinExistence type="predicted"/>
<evidence type="ECO:0000256" key="5">
    <source>
        <dbReference type="ARBA" id="ARBA00022777"/>
    </source>
</evidence>
<dbReference type="PROSITE" id="PS00108">
    <property type="entry name" value="PROTEIN_KINASE_ST"/>
    <property type="match status" value="1"/>
</dbReference>
<feature type="domain" description="Protein kinase" evidence="9">
    <location>
        <begin position="29"/>
        <end position="289"/>
    </location>
</feature>
<dbReference type="Proteomes" id="UP000267164">
    <property type="component" value="Chromosome"/>
</dbReference>
<evidence type="ECO:0000313" key="10">
    <source>
        <dbReference type="EMBL" id="AYF76954.1"/>
    </source>
</evidence>
<dbReference type="SMART" id="SM00220">
    <property type="entry name" value="S_TKc"/>
    <property type="match status" value="1"/>
</dbReference>
<dbReference type="InterPro" id="IPR017441">
    <property type="entry name" value="Protein_kinase_ATP_BS"/>
</dbReference>
<protein>
    <recommendedName>
        <fullName evidence="1">non-specific serine/threonine protein kinase</fullName>
        <ecNumber evidence="1">2.7.11.1</ecNumber>
    </recommendedName>
</protein>
<dbReference type="GO" id="GO:0004674">
    <property type="term" value="F:protein serine/threonine kinase activity"/>
    <property type="evidence" value="ECO:0007669"/>
    <property type="project" value="UniProtKB-KW"/>
</dbReference>
<dbReference type="AlphaFoldDB" id="A0A386ZIJ6"/>
<gene>
    <name evidence="10" type="ORF">D7D52_27670</name>
</gene>
<evidence type="ECO:0000313" key="11">
    <source>
        <dbReference type="Proteomes" id="UP000267164"/>
    </source>
</evidence>
<dbReference type="InterPro" id="IPR008271">
    <property type="entry name" value="Ser/Thr_kinase_AS"/>
</dbReference>
<feature type="compositionally biased region" description="Basic and acidic residues" evidence="8">
    <location>
        <begin position="326"/>
        <end position="350"/>
    </location>
</feature>
<keyword evidence="2 10" id="KW-0723">Serine/threonine-protein kinase</keyword>
<feature type="binding site" evidence="7">
    <location>
        <position position="58"/>
    </location>
    <ligand>
        <name>ATP</name>
        <dbReference type="ChEBI" id="CHEBI:30616"/>
    </ligand>
</feature>
<dbReference type="InterPro" id="IPR011009">
    <property type="entry name" value="Kinase-like_dom_sf"/>
</dbReference>
<dbReference type="Gene3D" id="3.30.200.20">
    <property type="entry name" value="Phosphorylase Kinase, domain 1"/>
    <property type="match status" value="1"/>
</dbReference>
<dbReference type="EMBL" id="CP032568">
    <property type="protein sequence ID" value="AYF76954.1"/>
    <property type="molecule type" value="Genomic_DNA"/>
</dbReference>
<feature type="compositionally biased region" description="Low complexity" evidence="8">
    <location>
        <begin position="295"/>
        <end position="325"/>
    </location>
</feature>
<reference evidence="10 11" key="1">
    <citation type="submission" date="2018-09" db="EMBL/GenBank/DDBJ databases">
        <title>Nocardia yunnanensis sp. nov., an actinomycete isolated from a soil sample.</title>
        <authorList>
            <person name="Zhang J."/>
        </authorList>
    </citation>
    <scope>NUCLEOTIDE SEQUENCE [LARGE SCALE GENOMIC DNA]</scope>
    <source>
        <strain evidence="10 11">CFHS0054</strain>
    </source>
</reference>
<evidence type="ECO:0000256" key="2">
    <source>
        <dbReference type="ARBA" id="ARBA00022527"/>
    </source>
</evidence>
<dbReference type="CDD" id="cd14014">
    <property type="entry name" value="STKc_PknB_like"/>
    <property type="match status" value="1"/>
</dbReference>
<sequence length="551" mass="57917">MPGIVCGGRRIGRNWLVGQLPAGVIFAGYRIERLLGTGGTGEVYLAHDRDLPRFVALKLLNSVAGDDGESRQRFLREANIIARLTHPNIVTIYARGEEQGRQWLAMAYVDGSDLAAELTAGPLDPPRAAAITADVARALDYAHEAGVLHRDVKPANILLTAQPREWALLTDFGIAESNHETRGITAKGDVLASFQYTAPERFHGEARVDRRADVYSLGCTLFQMLTGVPPFADGDLPQLIYRHVNAPVPAVRDLDPALPAAVDQVLARAMAKHPGDRFATCTEFADAVAAALSAPRPRAAGSPARTAAPRPRTASARPRGSAPPREAGKPRDTGRSRETGKPRDTGRHSAIETAPPWIRSRALLIGLTVVVVAGAGAAAVGLLSSLLGPSRDSSDAGVLARPSTVLTSRTTAPAAPSVTAAASLAADNCPSRRTADAVSGIGPGGTGSGPDAILGFQYAYYVLRSGTAARQFVAEDAAGVADAAKIQSGIDSVLAGTRYCVQVSRLAPADDDHWSVRITQQSPGELPDVYTQIVTTRTADARTLITSIVDG</sequence>
<organism evidence="10 11">
    <name type="scientific">Nocardia yunnanensis</name>
    <dbReference type="NCBI Taxonomy" id="2382165"/>
    <lineage>
        <taxon>Bacteria</taxon>
        <taxon>Bacillati</taxon>
        <taxon>Actinomycetota</taxon>
        <taxon>Actinomycetes</taxon>
        <taxon>Mycobacteriales</taxon>
        <taxon>Nocardiaceae</taxon>
        <taxon>Nocardia</taxon>
    </lineage>
</organism>
<keyword evidence="11" id="KW-1185">Reference proteome</keyword>
<dbReference type="PANTHER" id="PTHR43289:SF6">
    <property type="entry name" value="SERINE_THREONINE-PROTEIN KINASE NEKL-3"/>
    <property type="match status" value="1"/>
</dbReference>
<dbReference type="Pfam" id="PF00069">
    <property type="entry name" value="Pkinase"/>
    <property type="match status" value="1"/>
</dbReference>
<evidence type="ECO:0000256" key="8">
    <source>
        <dbReference type="SAM" id="MobiDB-lite"/>
    </source>
</evidence>
<dbReference type="OrthoDB" id="9762169at2"/>
<keyword evidence="6 7" id="KW-0067">ATP-binding</keyword>
<dbReference type="KEGG" id="nyu:D7D52_27670"/>
<keyword evidence="4 7" id="KW-0547">Nucleotide-binding</keyword>
<dbReference type="PANTHER" id="PTHR43289">
    <property type="entry name" value="MITOGEN-ACTIVATED PROTEIN KINASE KINASE KINASE 20-RELATED"/>
    <property type="match status" value="1"/>
</dbReference>
<evidence type="ECO:0000256" key="6">
    <source>
        <dbReference type="ARBA" id="ARBA00022840"/>
    </source>
</evidence>
<name>A0A386ZIJ6_9NOCA</name>
<accession>A0A386ZIJ6</accession>
<dbReference type="Gene3D" id="1.10.510.10">
    <property type="entry name" value="Transferase(Phosphotransferase) domain 1"/>
    <property type="match status" value="1"/>
</dbReference>
<dbReference type="SUPFAM" id="SSF56112">
    <property type="entry name" value="Protein kinase-like (PK-like)"/>
    <property type="match status" value="1"/>
</dbReference>
<dbReference type="Pfam" id="PF26527">
    <property type="entry name" value="DUF8176"/>
    <property type="match status" value="1"/>
</dbReference>
<evidence type="ECO:0000256" key="4">
    <source>
        <dbReference type="ARBA" id="ARBA00022741"/>
    </source>
</evidence>
<dbReference type="PROSITE" id="PS50011">
    <property type="entry name" value="PROTEIN_KINASE_DOM"/>
    <property type="match status" value="1"/>
</dbReference>
<dbReference type="EC" id="2.7.11.1" evidence="1"/>
<evidence type="ECO:0000259" key="9">
    <source>
        <dbReference type="PROSITE" id="PS50011"/>
    </source>
</evidence>
<keyword evidence="5 10" id="KW-0418">Kinase</keyword>
<dbReference type="PROSITE" id="PS00107">
    <property type="entry name" value="PROTEIN_KINASE_ATP"/>
    <property type="match status" value="1"/>
</dbReference>
<evidence type="ECO:0000256" key="1">
    <source>
        <dbReference type="ARBA" id="ARBA00012513"/>
    </source>
</evidence>
<dbReference type="InterPro" id="IPR000719">
    <property type="entry name" value="Prot_kinase_dom"/>
</dbReference>
<evidence type="ECO:0000256" key="3">
    <source>
        <dbReference type="ARBA" id="ARBA00022679"/>
    </source>
</evidence>
<evidence type="ECO:0000256" key="7">
    <source>
        <dbReference type="PROSITE-ProRule" id="PRU10141"/>
    </source>
</evidence>